<comment type="subcellular location">
    <subcellularLocation>
        <location evidence="1">Membrane</location>
        <topology evidence="1">Multi-pass membrane protein</topology>
    </subcellularLocation>
</comment>
<dbReference type="InterPro" id="IPR005821">
    <property type="entry name" value="Ion_trans_dom"/>
</dbReference>
<feature type="compositionally biased region" description="Basic and acidic residues" evidence="5">
    <location>
        <begin position="68"/>
        <end position="79"/>
    </location>
</feature>
<proteinExistence type="predicted"/>
<organism evidence="8 9">
    <name type="scientific">Prorocentrum cordatum</name>
    <dbReference type="NCBI Taxonomy" id="2364126"/>
    <lineage>
        <taxon>Eukaryota</taxon>
        <taxon>Sar</taxon>
        <taxon>Alveolata</taxon>
        <taxon>Dinophyceae</taxon>
        <taxon>Prorocentrales</taxon>
        <taxon>Prorocentraceae</taxon>
        <taxon>Prorocentrum</taxon>
    </lineage>
</organism>
<evidence type="ECO:0000259" key="7">
    <source>
        <dbReference type="Pfam" id="PF00520"/>
    </source>
</evidence>
<evidence type="ECO:0000256" key="2">
    <source>
        <dbReference type="ARBA" id="ARBA00022692"/>
    </source>
</evidence>
<accession>A0ABN9U337</accession>
<feature type="transmembrane region" description="Helical" evidence="6">
    <location>
        <begin position="204"/>
        <end position="227"/>
    </location>
</feature>
<comment type="caution">
    <text evidence="8">The sequence shown here is derived from an EMBL/GenBank/DDBJ whole genome shotgun (WGS) entry which is preliminary data.</text>
</comment>
<feature type="transmembrane region" description="Helical" evidence="6">
    <location>
        <begin position="162"/>
        <end position="184"/>
    </location>
</feature>
<evidence type="ECO:0000256" key="4">
    <source>
        <dbReference type="ARBA" id="ARBA00023136"/>
    </source>
</evidence>
<feature type="domain" description="Ion transport" evidence="7">
    <location>
        <begin position="160"/>
        <end position="243"/>
    </location>
</feature>
<keyword evidence="3 6" id="KW-1133">Transmembrane helix</keyword>
<dbReference type="InterPro" id="IPR027359">
    <property type="entry name" value="Volt_channel_dom_sf"/>
</dbReference>
<evidence type="ECO:0000256" key="6">
    <source>
        <dbReference type="SAM" id="Phobius"/>
    </source>
</evidence>
<dbReference type="Gene3D" id="1.20.120.350">
    <property type="entry name" value="Voltage-gated potassium channels. Chain C"/>
    <property type="match status" value="1"/>
</dbReference>
<evidence type="ECO:0000256" key="5">
    <source>
        <dbReference type="SAM" id="MobiDB-lite"/>
    </source>
</evidence>
<keyword evidence="2 6" id="KW-0812">Transmembrane</keyword>
<keyword evidence="9" id="KW-1185">Reference proteome</keyword>
<keyword evidence="4 6" id="KW-0472">Membrane</keyword>
<evidence type="ECO:0000313" key="8">
    <source>
        <dbReference type="EMBL" id="CAK0852599.1"/>
    </source>
</evidence>
<evidence type="ECO:0000256" key="1">
    <source>
        <dbReference type="ARBA" id="ARBA00004141"/>
    </source>
</evidence>
<protein>
    <recommendedName>
        <fullName evidence="7">Ion transport domain-containing protein</fullName>
    </recommendedName>
</protein>
<dbReference type="SUPFAM" id="SSF81324">
    <property type="entry name" value="Voltage-gated potassium channels"/>
    <property type="match status" value="1"/>
</dbReference>
<evidence type="ECO:0000256" key="3">
    <source>
        <dbReference type="ARBA" id="ARBA00022989"/>
    </source>
</evidence>
<dbReference type="Proteomes" id="UP001189429">
    <property type="component" value="Unassembled WGS sequence"/>
</dbReference>
<sequence>MGTPGKRTRPGDEDGGDLETLMAVERSPAFDRALARLLAAHHAGLSEARCGRSAEAEPSSLQAPWEAAARHGAERKGADEPVGPQMGFEGEHEEVFMADSCCADGLVGAHSGRVSEDSDETGQASLSMNKIIDVIQSTHHIARHGCLIDFVGGVKFEVGSAIVLLMFCVVTAFEMQGEGMSLGYELRYSRYEDPAGSGWPEATITLQILSICFGGIFALEVLIRVLAARKQFVFEWWNIFDLIQSLRVGLWSSLALSLIPRSCG</sequence>
<gene>
    <name evidence="8" type="ORF">PCOR1329_LOCUS44329</name>
</gene>
<evidence type="ECO:0000313" key="9">
    <source>
        <dbReference type="Proteomes" id="UP001189429"/>
    </source>
</evidence>
<name>A0ABN9U337_9DINO</name>
<dbReference type="EMBL" id="CAUYUJ010015326">
    <property type="protein sequence ID" value="CAK0852599.1"/>
    <property type="molecule type" value="Genomic_DNA"/>
</dbReference>
<reference evidence="8" key="1">
    <citation type="submission" date="2023-10" db="EMBL/GenBank/DDBJ databases">
        <authorList>
            <person name="Chen Y."/>
            <person name="Shah S."/>
            <person name="Dougan E. K."/>
            <person name="Thang M."/>
            <person name="Chan C."/>
        </authorList>
    </citation>
    <scope>NUCLEOTIDE SEQUENCE [LARGE SCALE GENOMIC DNA]</scope>
</reference>
<feature type="region of interest" description="Disordered" evidence="5">
    <location>
        <begin position="54"/>
        <end position="87"/>
    </location>
</feature>
<dbReference type="Pfam" id="PF00520">
    <property type="entry name" value="Ion_trans"/>
    <property type="match status" value="1"/>
</dbReference>